<name>A0A6J7ANU0_9ZZZZ</name>
<feature type="transmembrane region" description="Helical" evidence="2">
    <location>
        <begin position="250"/>
        <end position="269"/>
    </location>
</feature>
<feature type="transmembrane region" description="Helical" evidence="2">
    <location>
        <begin position="308"/>
        <end position="328"/>
    </location>
</feature>
<evidence type="ECO:0000256" key="2">
    <source>
        <dbReference type="SAM" id="Phobius"/>
    </source>
</evidence>
<organism evidence="3">
    <name type="scientific">freshwater metagenome</name>
    <dbReference type="NCBI Taxonomy" id="449393"/>
    <lineage>
        <taxon>unclassified sequences</taxon>
        <taxon>metagenomes</taxon>
        <taxon>ecological metagenomes</taxon>
    </lineage>
</organism>
<keyword evidence="2" id="KW-0812">Transmembrane</keyword>
<feature type="region of interest" description="Disordered" evidence="1">
    <location>
        <begin position="671"/>
        <end position="741"/>
    </location>
</feature>
<feature type="transmembrane region" description="Helical" evidence="2">
    <location>
        <begin position="78"/>
        <end position="95"/>
    </location>
</feature>
<evidence type="ECO:0000256" key="1">
    <source>
        <dbReference type="SAM" id="MobiDB-lite"/>
    </source>
</evidence>
<sequence length="741" mass="77982">MKFPISPRGMVGDYLSNWSGHGLGSTSAVPTGVGLIAVGSVATLFHMGLLQTVCVVGLLFGGYLGIWRLASLYPTARARIAALAVYAALPLPAQLLSGGHWSALACYAAAPWGLHLLRRIAGIETTGSRHDAEIEHYVEVPQPKLVRRFAQLALLTAVAVAFVPSYALVLVGMAVLVAVGTIVCGGSSRSAVTVVFAALGASAVGFAVNLPWAFSLFGRDGWTSIVGVPVTTSRSLGLRTLSRFLDDSNGPSVIVVALFLPVLVAPLVARAWRFTWAVRASLLVFGFGTLAFLDDRSLLPFRLPEPGVLLVPVAIGVALSAATLAAAFQDDVLGGSFGWRQPLGLISGVAIVIGIVPGLITVSDGQWGMPDRTLISVLAQLPTNPQEGDYRVLWIGDPQAIPVAAYTYQPGIGYAITDDGPITLENHWAGRPSPVEKEIAAALRSIASGSTLRGGRLLAQYGIRYVVVPVADGANGTIDHPLPAPFGLVDVLEDQLDLAAPLTRPPNYVIYENTAYTPTRSILSPTGAEASSQAGGEVLAQADLRGSTPFAVGAPDRGDATGDVPAGTLHVAVPFDNKWKLTVGGTPVPARRAFGSTMAFDIPTAGRAVLTYETPVVRELWVLAQVVAWLTLVLAASPVRPLQWRRRRQRVTSGRLSDGEYQALLDLRTPLTAPTGTVSPAAGEGSEGTLGNDWPAPEQWVDDPIAPDPWAESAELVEAPDEPTFGSDGTDWDAGRWEAES</sequence>
<proteinExistence type="predicted"/>
<reference evidence="3" key="1">
    <citation type="submission" date="2020-05" db="EMBL/GenBank/DDBJ databases">
        <authorList>
            <person name="Chiriac C."/>
            <person name="Salcher M."/>
            <person name="Ghai R."/>
            <person name="Kavagutti S V."/>
        </authorList>
    </citation>
    <scope>NUCLEOTIDE SEQUENCE</scope>
</reference>
<keyword evidence="2" id="KW-0472">Membrane</keyword>
<feature type="transmembrane region" description="Helical" evidence="2">
    <location>
        <begin position="191"/>
        <end position="214"/>
    </location>
</feature>
<feature type="transmembrane region" description="Helical" evidence="2">
    <location>
        <begin position="340"/>
        <end position="360"/>
    </location>
</feature>
<evidence type="ECO:0000313" key="3">
    <source>
        <dbReference type="EMBL" id="CAB4834128.1"/>
    </source>
</evidence>
<feature type="transmembrane region" description="Helical" evidence="2">
    <location>
        <begin position="152"/>
        <end position="179"/>
    </location>
</feature>
<protein>
    <submittedName>
        <fullName evidence="3">Unannotated protein</fullName>
    </submittedName>
</protein>
<gene>
    <name evidence="3" type="ORF">UFOPK3099_02490</name>
</gene>
<feature type="transmembrane region" description="Helical" evidence="2">
    <location>
        <begin position="276"/>
        <end position="293"/>
    </location>
</feature>
<keyword evidence="2" id="KW-1133">Transmembrane helix</keyword>
<dbReference type="AlphaFoldDB" id="A0A6J7ANU0"/>
<feature type="transmembrane region" description="Helical" evidence="2">
    <location>
        <begin position="44"/>
        <end position="66"/>
    </location>
</feature>
<dbReference type="EMBL" id="CAFAAV010000251">
    <property type="protein sequence ID" value="CAB4834128.1"/>
    <property type="molecule type" value="Genomic_DNA"/>
</dbReference>
<accession>A0A6J7ANU0</accession>